<dbReference type="Pfam" id="PF04452">
    <property type="entry name" value="Methyltrans_RNA"/>
    <property type="match status" value="1"/>
</dbReference>
<dbReference type="PANTHER" id="PTHR30027">
    <property type="entry name" value="RIBOSOMAL RNA SMALL SUBUNIT METHYLTRANSFERASE E"/>
    <property type="match status" value="1"/>
</dbReference>
<comment type="caution">
    <text evidence="13">The sequence shown here is derived from an EMBL/GenBank/DDBJ whole genome shotgun (WGS) entry which is preliminary data.</text>
</comment>
<dbReference type="GO" id="GO:0005737">
    <property type="term" value="C:cytoplasm"/>
    <property type="evidence" value="ECO:0007669"/>
    <property type="project" value="UniProtKB-SubCell"/>
</dbReference>
<evidence type="ECO:0000256" key="1">
    <source>
        <dbReference type="ARBA" id="ARBA00004496"/>
    </source>
</evidence>
<evidence type="ECO:0000256" key="8">
    <source>
        <dbReference type="ARBA" id="ARBA00025699"/>
    </source>
</evidence>
<sequence length="238" mass="29603">MQRFYFDMILWKDLLIDDKDFFHQISHVLRSRIGDEIILFNWDSSEYVYSVSEINKKWINLELKSIYENNSDPKNILNLYQALPNKYEKIEYIIQKWVEIWISKFIFWNSERSQKLTINDKKIERFNYIIKESLEQCHWNKKPDLIFLDKINFSWVEWEKLVCHTKMTKYWESEFKDSHKEINLFVWPEWGFSDKEIEEFEKNWAQFINFWERVLRTETVWIVVGFSILNNWFDKLIF</sequence>
<dbReference type="InterPro" id="IPR029026">
    <property type="entry name" value="tRNA_m1G_MTases_N"/>
</dbReference>
<organism evidence="13">
    <name type="scientific">uncultured bacterium</name>
    <name type="common">gcode 4</name>
    <dbReference type="NCBI Taxonomy" id="1234023"/>
    <lineage>
        <taxon>Bacteria</taxon>
        <taxon>environmental samples</taxon>
    </lineage>
</organism>
<reference evidence="13" key="1">
    <citation type="journal article" date="2012" name="Science">
        <title>Fermentation, hydrogen, and sulfur metabolism in multiple uncultivated bacterial phyla.</title>
        <authorList>
            <person name="Wrighton K.C."/>
            <person name="Thomas B.C."/>
            <person name="Sharon I."/>
            <person name="Miller C.S."/>
            <person name="Castelle C.J."/>
            <person name="VerBerkmoes N.C."/>
            <person name="Wilkins M.J."/>
            <person name="Hettich R.L."/>
            <person name="Lipton M.S."/>
            <person name="Williams K.H."/>
            <person name="Long P.E."/>
            <person name="Banfield J.F."/>
        </authorList>
    </citation>
    <scope>NUCLEOTIDE SEQUENCE [LARGE SCALE GENOMIC DNA]</scope>
</reference>
<dbReference type="Gene3D" id="2.40.240.20">
    <property type="entry name" value="Hypothetical PUA domain-like, domain 1"/>
    <property type="match status" value="1"/>
</dbReference>
<dbReference type="PANTHER" id="PTHR30027:SF3">
    <property type="entry name" value="16S RRNA (URACIL(1498)-N(3))-METHYLTRANSFERASE"/>
    <property type="match status" value="1"/>
</dbReference>
<gene>
    <name evidence="13" type="ORF">ACD_4C00124G0002</name>
</gene>
<keyword evidence="4 10" id="KW-0698">rRNA processing</keyword>
<dbReference type="SUPFAM" id="SSF75217">
    <property type="entry name" value="alpha/beta knot"/>
    <property type="match status" value="1"/>
</dbReference>
<dbReference type="InterPro" id="IPR046887">
    <property type="entry name" value="RsmE_PUA-like"/>
</dbReference>
<dbReference type="CDD" id="cd18084">
    <property type="entry name" value="RsmE-like"/>
    <property type="match status" value="1"/>
</dbReference>
<keyword evidence="5 10" id="KW-0489">Methyltransferase</keyword>
<feature type="domain" description="Ribosomal RNA small subunit methyltransferase E methyltransferase" evidence="11">
    <location>
        <begin position="77"/>
        <end position="223"/>
    </location>
</feature>
<evidence type="ECO:0000256" key="7">
    <source>
        <dbReference type="ARBA" id="ARBA00022691"/>
    </source>
</evidence>
<keyword evidence="3 10" id="KW-0963">Cytoplasm</keyword>
<dbReference type="InterPro" id="IPR046886">
    <property type="entry name" value="RsmE_MTase_dom"/>
</dbReference>
<keyword evidence="6 10" id="KW-0808">Transferase</keyword>
<keyword evidence="7 10" id="KW-0949">S-adenosyl-L-methionine</keyword>
<evidence type="ECO:0000256" key="6">
    <source>
        <dbReference type="ARBA" id="ARBA00022679"/>
    </source>
</evidence>
<comment type="function">
    <text evidence="8 10">Specifically methylates the N3 position of the uracil ring of uridine 1498 (m3U1498) in 16S rRNA. Acts on the fully assembled 30S ribosomal subunit.</text>
</comment>
<dbReference type="GO" id="GO:0070042">
    <property type="term" value="F:rRNA (uridine-N3-)-methyltransferase activity"/>
    <property type="evidence" value="ECO:0007669"/>
    <property type="project" value="TreeGrafter"/>
</dbReference>
<dbReference type="AlphaFoldDB" id="K2FVB7"/>
<evidence type="ECO:0000256" key="2">
    <source>
        <dbReference type="ARBA" id="ARBA00005528"/>
    </source>
</evidence>
<dbReference type="PIRSF" id="PIRSF015601">
    <property type="entry name" value="MTase_slr0722"/>
    <property type="match status" value="1"/>
</dbReference>
<evidence type="ECO:0000256" key="5">
    <source>
        <dbReference type="ARBA" id="ARBA00022603"/>
    </source>
</evidence>
<dbReference type="EMBL" id="AMFJ01000640">
    <property type="protein sequence ID" value="EKE26913.1"/>
    <property type="molecule type" value="Genomic_DNA"/>
</dbReference>
<dbReference type="GO" id="GO:0070475">
    <property type="term" value="P:rRNA base methylation"/>
    <property type="evidence" value="ECO:0007669"/>
    <property type="project" value="TreeGrafter"/>
</dbReference>
<dbReference type="Pfam" id="PF20260">
    <property type="entry name" value="PUA_4"/>
    <property type="match status" value="1"/>
</dbReference>
<dbReference type="NCBIfam" id="TIGR00046">
    <property type="entry name" value="RsmE family RNA methyltransferase"/>
    <property type="match status" value="1"/>
</dbReference>
<dbReference type="InterPro" id="IPR029028">
    <property type="entry name" value="Alpha/beta_knot_MTases"/>
</dbReference>
<dbReference type="InterPro" id="IPR006700">
    <property type="entry name" value="RsmE"/>
</dbReference>
<comment type="subcellular location">
    <subcellularLocation>
        <location evidence="1 10">Cytoplasm</location>
    </subcellularLocation>
</comment>
<dbReference type="InterPro" id="IPR015947">
    <property type="entry name" value="PUA-like_sf"/>
</dbReference>
<evidence type="ECO:0000259" key="12">
    <source>
        <dbReference type="Pfam" id="PF20260"/>
    </source>
</evidence>
<evidence type="ECO:0000259" key="11">
    <source>
        <dbReference type="Pfam" id="PF04452"/>
    </source>
</evidence>
<evidence type="ECO:0000256" key="9">
    <source>
        <dbReference type="ARBA" id="ARBA00047944"/>
    </source>
</evidence>
<feature type="domain" description="Ribosomal RNA small subunit methyltransferase E PUA-like" evidence="12">
    <location>
        <begin position="25"/>
        <end position="59"/>
    </location>
</feature>
<evidence type="ECO:0000256" key="4">
    <source>
        <dbReference type="ARBA" id="ARBA00022552"/>
    </source>
</evidence>
<comment type="catalytic activity">
    <reaction evidence="9 10">
        <text>uridine(1498) in 16S rRNA + S-adenosyl-L-methionine = N(3)-methyluridine(1498) in 16S rRNA + S-adenosyl-L-homocysteine + H(+)</text>
        <dbReference type="Rhea" id="RHEA:42920"/>
        <dbReference type="Rhea" id="RHEA-COMP:10283"/>
        <dbReference type="Rhea" id="RHEA-COMP:10284"/>
        <dbReference type="ChEBI" id="CHEBI:15378"/>
        <dbReference type="ChEBI" id="CHEBI:57856"/>
        <dbReference type="ChEBI" id="CHEBI:59789"/>
        <dbReference type="ChEBI" id="CHEBI:65315"/>
        <dbReference type="ChEBI" id="CHEBI:74502"/>
        <dbReference type="EC" id="2.1.1.193"/>
    </reaction>
</comment>
<proteinExistence type="inferred from homology"/>
<dbReference type="SUPFAM" id="SSF88697">
    <property type="entry name" value="PUA domain-like"/>
    <property type="match status" value="1"/>
</dbReference>
<name>K2FVB7_9BACT</name>
<dbReference type="Gene3D" id="3.40.1280.10">
    <property type="match status" value="1"/>
</dbReference>
<evidence type="ECO:0000313" key="13">
    <source>
        <dbReference type="EMBL" id="EKE26913.1"/>
    </source>
</evidence>
<evidence type="ECO:0000256" key="10">
    <source>
        <dbReference type="PIRNR" id="PIRNR015601"/>
    </source>
</evidence>
<comment type="similarity">
    <text evidence="2 10">Belongs to the RNA methyltransferase RsmE family.</text>
</comment>
<protein>
    <recommendedName>
        <fullName evidence="10">Ribosomal RNA small subunit methyltransferase E</fullName>
        <ecNumber evidence="10">2.1.1.193</ecNumber>
    </recommendedName>
</protein>
<dbReference type="EC" id="2.1.1.193" evidence="10"/>
<evidence type="ECO:0000256" key="3">
    <source>
        <dbReference type="ARBA" id="ARBA00022490"/>
    </source>
</evidence>
<accession>K2FVB7</accession>